<evidence type="ECO:0000313" key="4">
    <source>
        <dbReference type="EMBL" id="CAF9940189.1"/>
    </source>
</evidence>
<evidence type="ECO:0000256" key="2">
    <source>
        <dbReference type="SAM" id="Phobius"/>
    </source>
</evidence>
<keyword evidence="2" id="KW-0812">Transmembrane</keyword>
<feature type="region of interest" description="Disordered" evidence="1">
    <location>
        <begin position="1150"/>
        <end position="1198"/>
    </location>
</feature>
<feature type="region of interest" description="Disordered" evidence="1">
    <location>
        <begin position="931"/>
        <end position="1072"/>
    </location>
</feature>
<feature type="region of interest" description="Disordered" evidence="1">
    <location>
        <begin position="854"/>
        <end position="906"/>
    </location>
</feature>
<accession>A0A8H3PH56</accession>
<proteinExistence type="predicted"/>
<dbReference type="Proteomes" id="UP000664521">
    <property type="component" value="Unassembled WGS sequence"/>
</dbReference>
<feature type="compositionally biased region" description="Low complexity" evidence="1">
    <location>
        <begin position="1010"/>
        <end position="1049"/>
    </location>
</feature>
<feature type="compositionally biased region" description="Polar residues" evidence="1">
    <location>
        <begin position="856"/>
        <end position="867"/>
    </location>
</feature>
<feature type="signal peptide" evidence="3">
    <location>
        <begin position="1"/>
        <end position="19"/>
    </location>
</feature>
<feature type="compositionally biased region" description="Gly residues" evidence="1">
    <location>
        <begin position="1157"/>
        <end position="1172"/>
    </location>
</feature>
<protein>
    <submittedName>
        <fullName evidence="4">Uncharacterized protein</fullName>
    </submittedName>
</protein>
<feature type="compositionally biased region" description="Low complexity" evidence="1">
    <location>
        <begin position="984"/>
        <end position="993"/>
    </location>
</feature>
<keyword evidence="2" id="KW-0472">Membrane</keyword>
<keyword evidence="5" id="KW-1185">Reference proteome</keyword>
<feature type="transmembrane region" description="Helical" evidence="2">
    <location>
        <begin position="225"/>
        <end position="247"/>
    </location>
</feature>
<dbReference type="EMBL" id="CAJPDS010000147">
    <property type="protein sequence ID" value="CAF9940189.1"/>
    <property type="molecule type" value="Genomic_DNA"/>
</dbReference>
<name>A0A8H3PH56_9LECA</name>
<feature type="region of interest" description="Disordered" evidence="1">
    <location>
        <begin position="780"/>
        <end position="816"/>
    </location>
</feature>
<feature type="chain" id="PRO_5034455746" evidence="3">
    <location>
        <begin position="20"/>
        <end position="1198"/>
    </location>
</feature>
<keyword evidence="3" id="KW-0732">Signal</keyword>
<reference evidence="4" key="1">
    <citation type="submission" date="2021-03" db="EMBL/GenBank/DDBJ databases">
        <authorList>
            <person name="Tagirdzhanova G."/>
        </authorList>
    </citation>
    <scope>NUCLEOTIDE SEQUENCE</scope>
</reference>
<comment type="caution">
    <text evidence="4">The sequence shown here is derived from an EMBL/GenBank/DDBJ whole genome shotgun (WGS) entry which is preliminary data.</text>
</comment>
<evidence type="ECO:0000256" key="1">
    <source>
        <dbReference type="SAM" id="MobiDB-lite"/>
    </source>
</evidence>
<keyword evidence="2" id="KW-1133">Transmembrane helix</keyword>
<evidence type="ECO:0000313" key="5">
    <source>
        <dbReference type="Proteomes" id="UP000664521"/>
    </source>
</evidence>
<evidence type="ECO:0000256" key="3">
    <source>
        <dbReference type="SAM" id="SignalP"/>
    </source>
</evidence>
<gene>
    <name evidence="4" type="ORF">HETSPECPRED_002194</name>
</gene>
<dbReference type="AlphaFoldDB" id="A0A8H3PH56"/>
<organism evidence="4 5">
    <name type="scientific">Heterodermia speciosa</name>
    <dbReference type="NCBI Taxonomy" id="116794"/>
    <lineage>
        <taxon>Eukaryota</taxon>
        <taxon>Fungi</taxon>
        <taxon>Dikarya</taxon>
        <taxon>Ascomycota</taxon>
        <taxon>Pezizomycotina</taxon>
        <taxon>Lecanoromycetes</taxon>
        <taxon>OSLEUM clade</taxon>
        <taxon>Lecanoromycetidae</taxon>
        <taxon>Caliciales</taxon>
        <taxon>Physciaceae</taxon>
        <taxon>Heterodermia</taxon>
    </lineage>
</organism>
<sequence>MFAAILTIILMVHCPLISAIPAAGHALSPLLQQAEQCTHALSTVVHLGDTTPWLEHISNVIHGQPVSDETSLIVYDTATTQTIHNTCPVSSKPSRPAIDVLLTIEGPFAVQASQVLDDSSITQHSSTDWITTAGSPQSTAIVLLTIDGPISIKAGGKGGLEPTLPNHLKLPICAATAFRGHSPINQTIIMADQPNLLSSEIETTFVPQGFRLAYLLHYITPIRFFAYWLGCGLLSYAVGLLFPSSIFGKSKARVSNKVTTTLERGIEARYYFQNMKTAIPAEILLTKVPVFSSYSMHIATAFFRHYHVRDWHSTVVMKHHNGSEDVVHSRRSLELVSQRRKTFAYMHLINIGNPYLRSAMTLPITDTIILGKKSSKVSMQVLNGCQALIRRHQPSKSEPRRLQLVDATSIVKTNTINFEVLVSMPWMDPISIGNKSSEVFAQAIKGCTDIIQWQDPLEAIFRRLKVLDTMTTVNTRTHHLEVPESIPEADTVSTCNKFLGTVITAMKAQIPVRKQVRKVTTMIQQPAVHIMDTKSFTLALECALQVPRYQITVFRLMKKYLNIDCAYVQQLVQERNKALHTSKQLEDCRSKDTTQSKDADIFHNAERQKYHNKWQTHYQTEIDRCAKLLEQTRVEWSNRCSAKQTEFDWQLHLEQNKTTAAQARVNVLQAEKSDLQHKLRNEESHARKLGDQLIKLRVSRKVDLEVAETKIQTYMDQCKTQKRVCSDLDSQVKSLEHDKHQVIMEFDGKLIQEKNNLEEAKSEIKHKEEVSQLLRERLQRKENSEAKKDSKISELTRQLEEDREARSELTTTKKENARLMQELHDLNIRIQSFETSEEQTQTQVSDLIREFEEINSPPNNKQSSTASHEPAIQTKPLPSELKDSSLPEAEASQPVHKNADSWDDDFYNDPTAAKTFIPSILEPSPAPLITGDMLDARFGSPNMQPSIQTNTKATTASHRSWPSISTTTSATLTEAPGDVEPACNTNQNQNTNQKNDKIKNTDDTDDNKDGANNNDGANNDKGVNKNDGANKSTANNNSTPNNNSTTNPTKNPPTPAPESPTTASPVQPPNFTPLRFITSEVVLPRPASYAPLTHLSTPRTTKTPSAIAAEAPVVSSKEILNIETNGAAKVNMKFRTVQTERPAWKKVHFRNRNRNGDGNGNGNGNGNGGQGGNRKAWKPVGNADLRRSMEISRGSFGV</sequence>
<feature type="compositionally biased region" description="Polar residues" evidence="1">
    <location>
        <begin position="941"/>
        <end position="972"/>
    </location>
</feature>